<keyword evidence="4" id="KW-0547">Nucleotide-binding</keyword>
<accession>A0A2M7G8L3</accession>
<name>A0A2M7G8L3_9BACT</name>
<dbReference type="PROSITE" id="PS50893">
    <property type="entry name" value="ABC_TRANSPORTER_2"/>
    <property type="match status" value="1"/>
</dbReference>
<dbReference type="SMART" id="SM00382">
    <property type="entry name" value="AAA"/>
    <property type="match status" value="1"/>
</dbReference>
<comment type="subcellular location">
    <subcellularLocation>
        <location evidence="1">Membrane</location>
        <topology evidence="1">Multi-pass membrane protein</topology>
    </subcellularLocation>
</comment>
<reference evidence="9 10" key="1">
    <citation type="submission" date="2017-09" db="EMBL/GenBank/DDBJ databases">
        <title>Depth-based differentiation of microbial function through sediment-hosted aquifers and enrichment of novel symbionts in the deep terrestrial subsurface.</title>
        <authorList>
            <person name="Probst A.J."/>
            <person name="Ladd B."/>
            <person name="Jarett J.K."/>
            <person name="Geller-Mcgrath D.E."/>
            <person name="Sieber C.M."/>
            <person name="Emerson J.B."/>
            <person name="Anantharaman K."/>
            <person name="Thomas B.C."/>
            <person name="Malmstrom R."/>
            <person name="Stieglmeier M."/>
            <person name="Klingl A."/>
            <person name="Woyke T."/>
            <person name="Ryan C.M."/>
            <person name="Banfield J.F."/>
        </authorList>
    </citation>
    <scope>NUCLEOTIDE SEQUENCE [LARGE SCALE GENOMIC DNA]</scope>
    <source>
        <strain evidence="9">CG17_big_fil_post_rev_8_21_14_2_50_48_46</strain>
    </source>
</reference>
<keyword evidence="5" id="KW-0067">ATP-binding</keyword>
<dbReference type="EMBL" id="PFFQ01000012">
    <property type="protein sequence ID" value="PIW18453.1"/>
    <property type="molecule type" value="Genomic_DNA"/>
</dbReference>
<proteinExistence type="predicted"/>
<dbReference type="GO" id="GO:0042626">
    <property type="term" value="F:ATPase-coupled transmembrane transporter activity"/>
    <property type="evidence" value="ECO:0007669"/>
    <property type="project" value="TreeGrafter"/>
</dbReference>
<keyword evidence="2" id="KW-0813">Transport</keyword>
<dbReference type="GO" id="GO:0016020">
    <property type="term" value="C:membrane"/>
    <property type="evidence" value="ECO:0007669"/>
    <property type="project" value="UniProtKB-SubCell"/>
</dbReference>
<evidence type="ECO:0000256" key="2">
    <source>
        <dbReference type="ARBA" id="ARBA00022448"/>
    </source>
</evidence>
<keyword evidence="6" id="KW-1133">Transmembrane helix</keyword>
<evidence type="ECO:0000256" key="4">
    <source>
        <dbReference type="ARBA" id="ARBA00022741"/>
    </source>
</evidence>
<dbReference type="Pfam" id="PF00005">
    <property type="entry name" value="ABC_tran"/>
    <property type="match status" value="1"/>
</dbReference>
<evidence type="ECO:0000256" key="7">
    <source>
        <dbReference type="ARBA" id="ARBA00023136"/>
    </source>
</evidence>
<dbReference type="InterPro" id="IPR017871">
    <property type="entry name" value="ABC_transporter-like_CS"/>
</dbReference>
<organism evidence="9 10">
    <name type="scientific">bacterium (Candidatus Blackallbacteria) CG17_big_fil_post_rev_8_21_14_2_50_48_46</name>
    <dbReference type="NCBI Taxonomy" id="2014261"/>
    <lineage>
        <taxon>Bacteria</taxon>
        <taxon>Candidatus Blackallbacteria</taxon>
    </lineage>
</organism>
<dbReference type="InterPro" id="IPR027417">
    <property type="entry name" value="P-loop_NTPase"/>
</dbReference>
<evidence type="ECO:0000256" key="1">
    <source>
        <dbReference type="ARBA" id="ARBA00004141"/>
    </source>
</evidence>
<feature type="domain" description="ABC transporter" evidence="8">
    <location>
        <begin position="14"/>
        <end position="247"/>
    </location>
</feature>
<dbReference type="PROSITE" id="PS00211">
    <property type="entry name" value="ABC_TRANSPORTER_1"/>
    <property type="match status" value="1"/>
</dbReference>
<keyword evidence="7" id="KW-0472">Membrane</keyword>
<evidence type="ECO:0000256" key="6">
    <source>
        <dbReference type="ARBA" id="ARBA00022989"/>
    </source>
</evidence>
<dbReference type="PANTHER" id="PTHR48041:SF139">
    <property type="entry name" value="PROTEIN SCARLET"/>
    <property type="match status" value="1"/>
</dbReference>
<dbReference type="GO" id="GO:0005524">
    <property type="term" value="F:ATP binding"/>
    <property type="evidence" value="ECO:0007669"/>
    <property type="project" value="UniProtKB-KW"/>
</dbReference>
<keyword evidence="3" id="KW-0812">Transmembrane</keyword>
<gene>
    <name evidence="9" type="ORF">COW36_03955</name>
</gene>
<dbReference type="InterPro" id="IPR003593">
    <property type="entry name" value="AAA+_ATPase"/>
</dbReference>
<dbReference type="PANTHER" id="PTHR48041">
    <property type="entry name" value="ABC TRANSPORTER G FAMILY MEMBER 28"/>
    <property type="match status" value="1"/>
</dbReference>
<comment type="caution">
    <text evidence="9">The sequence shown here is derived from an EMBL/GenBank/DDBJ whole genome shotgun (WGS) entry which is preliminary data.</text>
</comment>
<dbReference type="GO" id="GO:0016887">
    <property type="term" value="F:ATP hydrolysis activity"/>
    <property type="evidence" value="ECO:0007669"/>
    <property type="project" value="InterPro"/>
</dbReference>
<evidence type="ECO:0000259" key="8">
    <source>
        <dbReference type="PROSITE" id="PS50893"/>
    </source>
</evidence>
<evidence type="ECO:0000256" key="5">
    <source>
        <dbReference type="ARBA" id="ARBA00022840"/>
    </source>
</evidence>
<evidence type="ECO:0000313" key="9">
    <source>
        <dbReference type="EMBL" id="PIW18453.1"/>
    </source>
</evidence>
<dbReference type="InterPro" id="IPR050352">
    <property type="entry name" value="ABCG_transporters"/>
</dbReference>
<sequence>MFEPSPVQSSALRLEVDALEQKAGGKMILSGGLSFQLPAGAFVGLLGPSGSGKSTLLKACCGLQRPTRGKVLLNGEDFYRNPKPWRKRIGYVPQDDIIHQELSVEKAIQYAARLRLPADMTEERRKALVTRVIAEVGLQERAKLRIRKLSGGQRKRASVAVELLNRPGILFLDEPTSGQDPKLEEDMMRLFKGLSREGSTVIVTTHAMASIELLDLVVLLQGGWLVYMGPPEHLLDFFESKSYEGIFRILAQGNPAQWATRYRSSAFSRYLRGFK</sequence>
<dbReference type="SUPFAM" id="SSF52540">
    <property type="entry name" value="P-loop containing nucleoside triphosphate hydrolases"/>
    <property type="match status" value="1"/>
</dbReference>
<evidence type="ECO:0000313" key="10">
    <source>
        <dbReference type="Proteomes" id="UP000231019"/>
    </source>
</evidence>
<dbReference type="Gene3D" id="3.40.50.300">
    <property type="entry name" value="P-loop containing nucleotide triphosphate hydrolases"/>
    <property type="match status" value="1"/>
</dbReference>
<evidence type="ECO:0000256" key="3">
    <source>
        <dbReference type="ARBA" id="ARBA00022692"/>
    </source>
</evidence>
<dbReference type="InterPro" id="IPR003439">
    <property type="entry name" value="ABC_transporter-like_ATP-bd"/>
</dbReference>
<dbReference type="AlphaFoldDB" id="A0A2M7G8L3"/>
<dbReference type="Proteomes" id="UP000231019">
    <property type="component" value="Unassembled WGS sequence"/>
</dbReference>
<protein>
    <recommendedName>
        <fullName evidence="8">ABC transporter domain-containing protein</fullName>
    </recommendedName>
</protein>